<keyword evidence="2" id="KW-1185">Reference proteome</keyword>
<proteinExistence type="predicted"/>
<evidence type="ECO:0000313" key="1">
    <source>
        <dbReference type="EMBL" id="ABD68087.1"/>
    </source>
</evidence>
<evidence type="ECO:0008006" key="3">
    <source>
        <dbReference type="Google" id="ProtNLM"/>
    </source>
</evidence>
<dbReference type="AlphaFoldDB" id="Q222G6"/>
<organism evidence="1 2">
    <name type="scientific">Albidiferax ferrireducens (strain ATCC BAA-621 / DSM 15236 / T118)</name>
    <name type="common">Rhodoferax ferrireducens</name>
    <dbReference type="NCBI Taxonomy" id="338969"/>
    <lineage>
        <taxon>Bacteria</taxon>
        <taxon>Pseudomonadati</taxon>
        <taxon>Pseudomonadota</taxon>
        <taxon>Betaproteobacteria</taxon>
        <taxon>Burkholderiales</taxon>
        <taxon>Comamonadaceae</taxon>
        <taxon>Rhodoferax</taxon>
    </lineage>
</organism>
<dbReference type="Proteomes" id="UP000008332">
    <property type="component" value="Chromosome"/>
</dbReference>
<dbReference type="EMBL" id="CP000267">
    <property type="protein sequence ID" value="ABD68087.1"/>
    <property type="molecule type" value="Genomic_DNA"/>
</dbReference>
<dbReference type="InterPro" id="IPR011235">
    <property type="entry name" value="MepB-like"/>
</dbReference>
<dbReference type="Gene3D" id="3.40.1350.140">
    <property type="entry name" value="MepB-like"/>
    <property type="match status" value="1"/>
</dbReference>
<protein>
    <recommendedName>
        <fullName evidence="3">MepB protein</fullName>
    </recommendedName>
</protein>
<dbReference type="PIRSF" id="PIRSF032285">
    <property type="entry name" value="UCP032285"/>
    <property type="match status" value="1"/>
</dbReference>
<dbReference type="OrthoDB" id="4954833at2"/>
<dbReference type="KEGG" id="rfr:Rfer_0333"/>
<dbReference type="InterPro" id="IPR038231">
    <property type="entry name" value="MepB-like_sf"/>
</dbReference>
<gene>
    <name evidence="1" type="ordered locus">Rfer_0333</name>
</gene>
<name>Q222G6_ALBFT</name>
<dbReference type="Pfam" id="PF08877">
    <property type="entry name" value="MepB-like"/>
    <property type="match status" value="1"/>
</dbReference>
<evidence type="ECO:0000313" key="2">
    <source>
        <dbReference type="Proteomes" id="UP000008332"/>
    </source>
</evidence>
<reference evidence="2" key="1">
    <citation type="submission" date="2006-02" db="EMBL/GenBank/DDBJ databases">
        <title>Complete sequence of chromosome of Rhodoferax ferrireducens DSM 15236.</title>
        <authorList>
            <person name="Copeland A."/>
            <person name="Lucas S."/>
            <person name="Lapidus A."/>
            <person name="Barry K."/>
            <person name="Detter J.C."/>
            <person name="Glavina del Rio T."/>
            <person name="Hammon N."/>
            <person name="Israni S."/>
            <person name="Pitluck S."/>
            <person name="Brettin T."/>
            <person name="Bruce D."/>
            <person name="Han C."/>
            <person name="Tapia R."/>
            <person name="Gilna P."/>
            <person name="Kiss H."/>
            <person name="Schmutz J."/>
            <person name="Larimer F."/>
            <person name="Land M."/>
            <person name="Kyrpides N."/>
            <person name="Ivanova N."/>
            <person name="Richardson P."/>
        </authorList>
    </citation>
    <scope>NUCLEOTIDE SEQUENCE [LARGE SCALE GENOMIC DNA]</scope>
    <source>
        <strain evidence="2">ATCC BAA-621 / DSM 15236 / T118</strain>
    </source>
</reference>
<sequence>MPHLDSMDLHALVKNVYESAGMKLSDAVVREMESADYGACRFEVDAKRVVFRVAKTTPTKVGQFVTLWKRPQPSGVIAPIDANDPVDFVVVYTSNTESCGQFVFDKSILIKMGILSSQKHAGKRAIRVYPPWSHPVAKQAVKTQSWQLPYFLELAEDGSTDLARARKLFACDHV</sequence>
<dbReference type="RefSeq" id="WP_011462660.1">
    <property type="nucleotide sequence ID" value="NC_007908.1"/>
</dbReference>
<accession>Q222G6</accession>
<dbReference type="HOGENOM" id="CLU_111604_0_0_4"/>
<dbReference type="eggNOG" id="COG4815">
    <property type="taxonomic scope" value="Bacteria"/>
</dbReference>